<protein>
    <submittedName>
        <fullName evidence="2">Uncharacterized protein</fullName>
    </submittedName>
</protein>
<name>A0ABR3PRH1_9TREE</name>
<dbReference type="RefSeq" id="XP_069204885.1">
    <property type="nucleotide sequence ID" value="XM_069356948.1"/>
</dbReference>
<comment type="caution">
    <text evidence="2">The sequence shown here is derived from an EMBL/GenBank/DDBJ whole genome shotgun (WGS) entry which is preliminary data.</text>
</comment>
<feature type="region of interest" description="Disordered" evidence="1">
    <location>
        <begin position="41"/>
        <end position="126"/>
    </location>
</feature>
<evidence type="ECO:0000256" key="1">
    <source>
        <dbReference type="SAM" id="MobiDB-lite"/>
    </source>
</evidence>
<feature type="compositionally biased region" description="Low complexity" evidence="1">
    <location>
        <begin position="94"/>
        <end position="108"/>
    </location>
</feature>
<sequence>MYGMPPIGECTAACGAGQPHLYAGMAYHAAAAERAAAELLAAEGGEKGKKRRRVRTKNKRKSGDGGGGEGGDGGDGGRTSPTILDSDHAAALDARPANHSNNNGNANTDAEDDTAVAVTSKTTPPTAPLLRTCFCATCLNPPTRLARLDDTDQEDN</sequence>
<feature type="compositionally biased region" description="Basic residues" evidence="1">
    <location>
        <begin position="48"/>
        <end position="60"/>
    </location>
</feature>
<gene>
    <name evidence="2" type="ORF">Q8F55_008553</name>
</gene>
<evidence type="ECO:0000313" key="3">
    <source>
        <dbReference type="Proteomes" id="UP001565368"/>
    </source>
</evidence>
<keyword evidence="3" id="KW-1185">Reference proteome</keyword>
<dbReference type="Proteomes" id="UP001565368">
    <property type="component" value="Unassembled WGS sequence"/>
</dbReference>
<feature type="compositionally biased region" description="Gly residues" evidence="1">
    <location>
        <begin position="64"/>
        <end position="77"/>
    </location>
</feature>
<dbReference type="GeneID" id="95989596"/>
<reference evidence="2 3" key="1">
    <citation type="submission" date="2023-08" db="EMBL/GenBank/DDBJ databases">
        <title>Annotated Genome Sequence of Vanrija albida AlHP1.</title>
        <authorList>
            <person name="Herzog R."/>
        </authorList>
    </citation>
    <scope>NUCLEOTIDE SEQUENCE [LARGE SCALE GENOMIC DNA]</scope>
    <source>
        <strain evidence="2 3">AlHP1</strain>
    </source>
</reference>
<accession>A0ABR3PRH1</accession>
<evidence type="ECO:0000313" key="2">
    <source>
        <dbReference type="EMBL" id="KAL1404941.1"/>
    </source>
</evidence>
<organism evidence="2 3">
    <name type="scientific">Vanrija albida</name>
    <dbReference type="NCBI Taxonomy" id="181172"/>
    <lineage>
        <taxon>Eukaryota</taxon>
        <taxon>Fungi</taxon>
        <taxon>Dikarya</taxon>
        <taxon>Basidiomycota</taxon>
        <taxon>Agaricomycotina</taxon>
        <taxon>Tremellomycetes</taxon>
        <taxon>Trichosporonales</taxon>
        <taxon>Trichosporonaceae</taxon>
        <taxon>Vanrija</taxon>
    </lineage>
</organism>
<proteinExistence type="predicted"/>
<dbReference type="EMBL" id="JBBXJM010000007">
    <property type="protein sequence ID" value="KAL1404941.1"/>
    <property type="molecule type" value="Genomic_DNA"/>
</dbReference>